<keyword evidence="3" id="KW-1185">Reference proteome</keyword>
<evidence type="ECO:0000313" key="3">
    <source>
        <dbReference type="Proteomes" id="UP000218505"/>
    </source>
</evidence>
<reference evidence="2" key="1">
    <citation type="submission" date="2017-09" db="EMBL/GenBank/DDBJ databases">
        <title>Complete Genome Sequence of ansamitocin-producing Bacterium Actinosynnema pretiosum X47.</title>
        <authorList>
            <person name="Cao G."/>
            <person name="Zong G."/>
            <person name="Zhong C."/>
            <person name="Fu J."/>
        </authorList>
    </citation>
    <scope>NUCLEOTIDE SEQUENCE [LARGE SCALE GENOMIC DNA]</scope>
    <source>
        <strain evidence="2">X47</strain>
    </source>
</reference>
<evidence type="ECO:0000313" key="2">
    <source>
        <dbReference type="EMBL" id="ATE54478.1"/>
    </source>
</evidence>
<accession>A0A290Z655</accession>
<proteinExistence type="predicted"/>
<protein>
    <submittedName>
        <fullName evidence="2">Uncharacterized protein</fullName>
    </submittedName>
</protein>
<gene>
    <name evidence="2" type="ORF">CNX65_15245</name>
</gene>
<dbReference type="RefSeq" id="WP_096493662.1">
    <property type="nucleotide sequence ID" value="NZ_CP023445.1"/>
</dbReference>
<dbReference type="Proteomes" id="UP000218505">
    <property type="component" value="Chromosome"/>
</dbReference>
<feature type="region of interest" description="Disordered" evidence="1">
    <location>
        <begin position="280"/>
        <end position="303"/>
    </location>
</feature>
<dbReference type="KEGG" id="apre:CNX65_15245"/>
<dbReference type="AlphaFoldDB" id="A0A290Z655"/>
<organism evidence="2 3">
    <name type="scientific">Actinosynnema pretiosum</name>
    <dbReference type="NCBI Taxonomy" id="42197"/>
    <lineage>
        <taxon>Bacteria</taxon>
        <taxon>Bacillati</taxon>
        <taxon>Actinomycetota</taxon>
        <taxon>Actinomycetes</taxon>
        <taxon>Pseudonocardiales</taxon>
        <taxon>Pseudonocardiaceae</taxon>
        <taxon>Actinosynnema</taxon>
    </lineage>
</organism>
<dbReference type="EMBL" id="CP023445">
    <property type="protein sequence ID" value="ATE54478.1"/>
    <property type="molecule type" value="Genomic_DNA"/>
</dbReference>
<evidence type="ECO:0000256" key="1">
    <source>
        <dbReference type="SAM" id="MobiDB-lite"/>
    </source>
</evidence>
<name>A0A290Z655_9PSEU</name>
<sequence length="303" mass="32869">MTTTNHGYNPVLDSGRVERFGLTPQRSPRPGTALVLTRRDGGHVVVEPGQPVPSLRWGAFHWYAVVNTSSQHLLITSTGPSNDHAYSFVVTTRMVCRVLDPARLVGDDRAGAGARNLASALAPSVEQVVRHVSHRHDPLATIAVERAVREALTRTAKPDWIALSDFKVTAACPDAEQLAEARRAIKVEQLRRDALQEVAGGGRDALLAQTMINNNGDPLPYLDRENAVQEQQAKQELEVVKLLLDQGNLAPHEAAAVRTAFLESRFGGHALPRTEGIRNRLTRRSPGALDRGPVIEGGSTPSP</sequence>